<dbReference type="RefSeq" id="WP_146296481.1">
    <property type="nucleotide sequence ID" value="NZ_CP042326.1"/>
</dbReference>
<feature type="domain" description="AB hydrolase-1" evidence="1">
    <location>
        <begin position="37"/>
        <end position="287"/>
    </location>
</feature>
<dbReference type="GO" id="GO:0016787">
    <property type="term" value="F:hydrolase activity"/>
    <property type="evidence" value="ECO:0007669"/>
    <property type="project" value="UniProtKB-KW"/>
</dbReference>
<keyword evidence="3" id="KW-1185">Reference proteome</keyword>
<dbReference type="SUPFAM" id="SSF53474">
    <property type="entry name" value="alpha/beta-Hydrolases"/>
    <property type="match status" value="1"/>
</dbReference>
<evidence type="ECO:0000313" key="2">
    <source>
        <dbReference type="EMBL" id="QDZ40634.1"/>
    </source>
</evidence>
<dbReference type="KEGG" id="enn:FRE64_12115"/>
<dbReference type="OrthoDB" id="505769at2"/>
<dbReference type="AlphaFoldDB" id="A0A5B8NNK5"/>
<dbReference type="InterPro" id="IPR029058">
    <property type="entry name" value="AB_hydrolase_fold"/>
</dbReference>
<keyword evidence="2" id="KW-0378">Hydrolase</keyword>
<organism evidence="2 3">
    <name type="scientific">Euhalothece natronophila Z-M001</name>
    <dbReference type="NCBI Taxonomy" id="522448"/>
    <lineage>
        <taxon>Bacteria</taxon>
        <taxon>Bacillati</taxon>
        <taxon>Cyanobacteriota</taxon>
        <taxon>Cyanophyceae</taxon>
        <taxon>Oscillatoriophycideae</taxon>
        <taxon>Chroococcales</taxon>
        <taxon>Halothecacae</taxon>
        <taxon>Halothece cluster</taxon>
        <taxon>Euhalothece</taxon>
    </lineage>
</organism>
<dbReference type="Pfam" id="PF12697">
    <property type="entry name" value="Abhydrolase_6"/>
    <property type="match status" value="1"/>
</dbReference>
<name>A0A5B8NNK5_9CHRO</name>
<reference evidence="2" key="1">
    <citation type="submission" date="2019-08" db="EMBL/GenBank/DDBJ databases">
        <title>Carotenoids and Carotenoid Binding Proteins in the Halophilic Cyanobacterium Euhalothece sp. ZM00.</title>
        <authorList>
            <person name="Cho S.M."/>
            <person name="Song J.Y."/>
            <person name="Park Y.-I."/>
        </authorList>
    </citation>
    <scope>NUCLEOTIDE SEQUENCE [LARGE SCALE GENOMIC DNA]</scope>
    <source>
        <strain evidence="2">Z-M001</strain>
    </source>
</reference>
<dbReference type="InterPro" id="IPR000073">
    <property type="entry name" value="AB_hydrolase_1"/>
</dbReference>
<protein>
    <submittedName>
        <fullName evidence="2">Alpha/beta hydrolase</fullName>
    </submittedName>
</protein>
<gene>
    <name evidence="2" type="ORF">FRE64_12115</name>
</gene>
<dbReference type="Gene3D" id="3.40.50.1820">
    <property type="entry name" value="alpha/beta hydrolase"/>
    <property type="match status" value="1"/>
</dbReference>
<evidence type="ECO:0000313" key="3">
    <source>
        <dbReference type="Proteomes" id="UP000318453"/>
    </source>
</evidence>
<dbReference type="Proteomes" id="UP000318453">
    <property type="component" value="Chromosome"/>
</dbReference>
<accession>A0A5B8NNK5</accession>
<evidence type="ECO:0000259" key="1">
    <source>
        <dbReference type="Pfam" id="PF12697"/>
    </source>
</evidence>
<sequence length="305" mass="34402">MLAQEESQTQFYTWNGYQCAYEVREPNLTSQESPVALLLIHPIGVGLSRLFWDRFSQQWQGGNGAETIYNPDLLGCGETASPRVAYYPEDFAAPLKHLIENIIKKPVVIISQGASFPITLELLGMTASENIAGLILAGPPAWSIITQPKPERQQRWLWNLFNSPLGGLFYRYARRRQFLESFSVRQLFGKAEDVDQPWLDMLKAGSADMASRHAVFSFLAGFWRKNYESAIAQIKQPTLVLMGETASSISKDSQPEAPQKRIDQYCQTLPNGQGKILPGRNVLPYESTTAFTEACKEFLQQLRNF</sequence>
<dbReference type="EMBL" id="CP042326">
    <property type="protein sequence ID" value="QDZ40634.1"/>
    <property type="molecule type" value="Genomic_DNA"/>
</dbReference>
<dbReference type="PANTHER" id="PTHR46438">
    <property type="entry name" value="ALPHA/BETA-HYDROLASES SUPERFAMILY PROTEIN"/>
    <property type="match status" value="1"/>
</dbReference>
<proteinExistence type="predicted"/>